<dbReference type="EMBL" id="WVTI01000125">
    <property type="protein sequence ID" value="MXS27684.1"/>
    <property type="molecule type" value="Genomic_DNA"/>
</dbReference>
<name>A0A6I4XHY3_ENTGA</name>
<dbReference type="GO" id="GO:0019287">
    <property type="term" value="P:isopentenyl diphosphate biosynthetic process, mevalonate pathway"/>
    <property type="evidence" value="ECO:0007669"/>
    <property type="project" value="UniProtKB-UniPathway"/>
</dbReference>
<dbReference type="InterPro" id="IPR006204">
    <property type="entry name" value="GHMP_kinase_N_dom"/>
</dbReference>
<dbReference type="SUPFAM" id="SSF54211">
    <property type="entry name" value="Ribosomal protein S5 domain 2-like"/>
    <property type="match status" value="1"/>
</dbReference>
<evidence type="ECO:0000256" key="3">
    <source>
        <dbReference type="ARBA" id="ARBA00029438"/>
    </source>
</evidence>
<dbReference type="InterPro" id="IPR006205">
    <property type="entry name" value="Mev_gal_kin"/>
</dbReference>
<comment type="caution">
    <text evidence="5">The sequence shown here is derived from an EMBL/GenBank/DDBJ whole genome shotgun (WGS) entry which is preliminary data.</text>
</comment>
<dbReference type="Gene3D" id="3.30.230.10">
    <property type="match status" value="1"/>
</dbReference>
<dbReference type="GO" id="GO:0004496">
    <property type="term" value="F:mevalonate kinase activity"/>
    <property type="evidence" value="ECO:0007669"/>
    <property type="project" value="InterPro"/>
</dbReference>
<dbReference type="GO" id="GO:0005829">
    <property type="term" value="C:cytosol"/>
    <property type="evidence" value="ECO:0007669"/>
    <property type="project" value="TreeGrafter"/>
</dbReference>
<evidence type="ECO:0000259" key="4">
    <source>
        <dbReference type="Pfam" id="PF00288"/>
    </source>
</evidence>
<comment type="pathway">
    <text evidence="3">Isoprenoid biosynthesis; isopentenyl diphosphate biosynthesis via mevalonate pathway; isopentenyl diphosphate from (R)-mevalonate: step 1/3.</text>
</comment>
<keyword evidence="1" id="KW-0808">Transferase</keyword>
<dbReference type="PANTHER" id="PTHR43290:SF2">
    <property type="entry name" value="MEVALONATE KINASE"/>
    <property type="match status" value="1"/>
</dbReference>
<evidence type="ECO:0000256" key="1">
    <source>
        <dbReference type="ARBA" id="ARBA00022679"/>
    </source>
</evidence>
<accession>A0A6I4XHY3</accession>
<evidence type="ECO:0000313" key="5">
    <source>
        <dbReference type="EMBL" id="MXS27684.1"/>
    </source>
</evidence>
<evidence type="ECO:0000313" key="6">
    <source>
        <dbReference type="Proteomes" id="UP000439965"/>
    </source>
</evidence>
<feature type="domain" description="GHMP kinase N-terminal" evidence="4">
    <location>
        <begin position="74"/>
        <end position="146"/>
    </location>
</feature>
<dbReference type="PANTHER" id="PTHR43290">
    <property type="entry name" value="MEVALONATE KINASE"/>
    <property type="match status" value="1"/>
</dbReference>
<dbReference type="Proteomes" id="UP000439965">
    <property type="component" value="Unassembled WGS sequence"/>
</dbReference>
<dbReference type="Pfam" id="PF00288">
    <property type="entry name" value="GHMP_kinases_N"/>
    <property type="match status" value="1"/>
</dbReference>
<dbReference type="GO" id="GO:0005524">
    <property type="term" value="F:ATP binding"/>
    <property type="evidence" value="ECO:0007669"/>
    <property type="project" value="InterPro"/>
</dbReference>
<dbReference type="UniPathway" id="UPA00057">
    <property type="reaction ID" value="UER00098"/>
</dbReference>
<organism evidence="5 6">
    <name type="scientific">Enterococcus gallinarum</name>
    <dbReference type="NCBI Taxonomy" id="1353"/>
    <lineage>
        <taxon>Bacteria</taxon>
        <taxon>Bacillati</taxon>
        <taxon>Bacillota</taxon>
        <taxon>Bacilli</taxon>
        <taxon>Lactobacillales</taxon>
        <taxon>Enterococcaceae</taxon>
        <taxon>Enterococcus</taxon>
    </lineage>
</organism>
<dbReference type="InterPro" id="IPR020568">
    <property type="entry name" value="Ribosomal_Su5_D2-typ_SF"/>
</dbReference>
<reference evidence="5 6" key="1">
    <citation type="submission" date="2019-04" db="EMBL/GenBank/DDBJ databases">
        <title>Step-wise assembly of the neonatal virome modulated by breast feeding.</title>
        <authorList>
            <person name="Liang G."/>
            <person name="Bushman F."/>
        </authorList>
    </citation>
    <scope>NUCLEOTIDE SEQUENCE [LARGE SCALE GENOMIC DNA]</scope>
    <source>
        <strain evidence="5 6">E3404</strain>
    </source>
</reference>
<protein>
    <submittedName>
        <fullName evidence="5">Mevalonate kinase</fullName>
    </submittedName>
</protein>
<proteinExistence type="predicted"/>
<dbReference type="AlphaFoldDB" id="A0A6I4XHY3"/>
<feature type="non-terminal residue" evidence="5">
    <location>
        <position position="146"/>
    </location>
</feature>
<dbReference type="InterPro" id="IPR014721">
    <property type="entry name" value="Ribsml_uS5_D2-typ_fold_subgr"/>
</dbReference>
<dbReference type="PRINTS" id="PR00959">
    <property type="entry name" value="MEVGALKINASE"/>
</dbReference>
<keyword evidence="2 5" id="KW-0418">Kinase</keyword>
<sequence length="146" mass="15881">MNIKKQGLGQATGKIILMGEHAVVYGEPAIAFPFQATEITAVFTPAKTMQIDCAYFTGLLEDVPQELANIKEVVQQTLHFLKEDTVKGTLTLTSTIPAERGMGSSAATAVAIVRSLFDYFDYAYTYQELFELVSLSEKIAHGNPSG</sequence>
<gene>
    <name evidence="5" type="ORF">GTI89_16680</name>
</gene>
<evidence type="ECO:0000256" key="2">
    <source>
        <dbReference type="ARBA" id="ARBA00022777"/>
    </source>
</evidence>